<name>A0AC35TKT1_9BILA</name>
<evidence type="ECO:0000313" key="1">
    <source>
        <dbReference type="Proteomes" id="UP000095286"/>
    </source>
</evidence>
<evidence type="ECO:0000313" key="2">
    <source>
        <dbReference type="WBParaSite" id="RSKR_0000170200.1"/>
    </source>
</evidence>
<sequence>MHYMLKVYNKEAKEERTVTIINWNGWDLEEIPNIDNSLSFMKQVWNVENKITGTNKHVTHTTVIHGVSGTRRTSAYCIINILCRQLTSRGSCAIVTTAVLIRKYRYNVLKYKVLFATVLIAVLNYAADIKLIKRNELNLGEAIKIITNAMTSKEKDKFEIKNLKLADFNVYYEYIHSGGNFNIEGDKIVSLLNVQVELNVPDINLVRFDPREGKWIFLIDIPNVAYYTAVTTFENTITCAGGWNANALCQTYDTRIGKWDQIACLAAPISGGKSIENQNSIIVAGGYNNDSTDVIQAYNKRKNVWDILDIKLPISNYCSSRIVL</sequence>
<protein>
    <submittedName>
        <fullName evidence="2">Tyrosine-protein phosphatase domain-containing protein</fullName>
    </submittedName>
</protein>
<accession>A0AC35TKT1</accession>
<dbReference type="Proteomes" id="UP000095286">
    <property type="component" value="Unplaced"/>
</dbReference>
<proteinExistence type="predicted"/>
<reference evidence="2" key="1">
    <citation type="submission" date="2016-11" db="UniProtKB">
        <authorList>
            <consortium name="WormBaseParasite"/>
        </authorList>
    </citation>
    <scope>IDENTIFICATION</scope>
    <source>
        <strain evidence="2">KR3021</strain>
    </source>
</reference>
<dbReference type="WBParaSite" id="RSKR_0000170200.1">
    <property type="protein sequence ID" value="RSKR_0000170200.1"/>
    <property type="gene ID" value="RSKR_0000170200"/>
</dbReference>
<organism evidence="1 2">
    <name type="scientific">Rhabditophanes sp. KR3021</name>
    <dbReference type="NCBI Taxonomy" id="114890"/>
    <lineage>
        <taxon>Eukaryota</taxon>
        <taxon>Metazoa</taxon>
        <taxon>Ecdysozoa</taxon>
        <taxon>Nematoda</taxon>
        <taxon>Chromadorea</taxon>
        <taxon>Rhabditida</taxon>
        <taxon>Tylenchina</taxon>
        <taxon>Panagrolaimomorpha</taxon>
        <taxon>Strongyloidoidea</taxon>
        <taxon>Alloionematidae</taxon>
        <taxon>Rhabditophanes</taxon>
    </lineage>
</organism>